<reference evidence="4" key="1">
    <citation type="journal article" date="2020" name="mSystems">
        <title>Genome- and Community-Level Interaction Insights into Carbon Utilization and Element Cycling Functions of Hydrothermarchaeota in Hydrothermal Sediment.</title>
        <authorList>
            <person name="Zhou Z."/>
            <person name="Liu Y."/>
            <person name="Xu W."/>
            <person name="Pan J."/>
            <person name="Luo Z.H."/>
            <person name="Li M."/>
        </authorList>
    </citation>
    <scope>NUCLEOTIDE SEQUENCE [LARGE SCALE GENOMIC DNA]</scope>
    <source>
        <strain evidence="4">SpSt-508</strain>
    </source>
</reference>
<dbReference type="AlphaFoldDB" id="A0A7C4LMG8"/>
<dbReference type="Gene3D" id="3.30.365.10">
    <property type="entry name" value="Aldehyde oxidase/xanthine dehydrogenase, molybdopterin binding domain"/>
    <property type="match status" value="4"/>
</dbReference>
<dbReference type="EMBL" id="DSVQ01000018">
    <property type="protein sequence ID" value="HGT40652.1"/>
    <property type="molecule type" value="Genomic_DNA"/>
</dbReference>
<evidence type="ECO:0000256" key="1">
    <source>
        <dbReference type="ARBA" id="ARBA00022505"/>
    </source>
</evidence>
<protein>
    <submittedName>
        <fullName evidence="4">Xanthine dehydrogenase family protein molybdopterin-binding subunit</fullName>
    </submittedName>
</protein>
<dbReference type="Pfam" id="PF01315">
    <property type="entry name" value="Ald_Xan_dh_C"/>
    <property type="match status" value="1"/>
</dbReference>
<dbReference type="PANTHER" id="PTHR11908:SF132">
    <property type="entry name" value="ALDEHYDE OXIDASE 1-RELATED"/>
    <property type="match status" value="1"/>
</dbReference>
<dbReference type="GO" id="GO:0005506">
    <property type="term" value="F:iron ion binding"/>
    <property type="evidence" value="ECO:0007669"/>
    <property type="project" value="InterPro"/>
</dbReference>
<organism evidence="4">
    <name type="scientific">Schlesneria paludicola</name>
    <dbReference type="NCBI Taxonomy" id="360056"/>
    <lineage>
        <taxon>Bacteria</taxon>
        <taxon>Pseudomonadati</taxon>
        <taxon>Planctomycetota</taxon>
        <taxon>Planctomycetia</taxon>
        <taxon>Planctomycetales</taxon>
        <taxon>Planctomycetaceae</taxon>
        <taxon>Schlesneria</taxon>
    </lineage>
</organism>
<dbReference type="SUPFAM" id="SSF56003">
    <property type="entry name" value="Molybdenum cofactor-binding domain"/>
    <property type="match status" value="1"/>
</dbReference>
<evidence type="ECO:0000256" key="2">
    <source>
        <dbReference type="ARBA" id="ARBA00023002"/>
    </source>
</evidence>
<dbReference type="InterPro" id="IPR008274">
    <property type="entry name" value="AldOxase/xan_DH_MoCoBD1"/>
</dbReference>
<dbReference type="Pfam" id="PF02738">
    <property type="entry name" value="MoCoBD_1"/>
    <property type="match status" value="1"/>
</dbReference>
<dbReference type="Gene3D" id="3.90.1170.50">
    <property type="entry name" value="Aldehyde oxidase/xanthine dehydrogenase, a/b hammerhead"/>
    <property type="match status" value="2"/>
</dbReference>
<comment type="caution">
    <text evidence="4">The sequence shown here is derived from an EMBL/GenBank/DDBJ whole genome shotgun (WGS) entry which is preliminary data.</text>
</comment>
<dbReference type="Pfam" id="PF20256">
    <property type="entry name" value="MoCoBD_2"/>
    <property type="match status" value="1"/>
</dbReference>
<evidence type="ECO:0000259" key="3">
    <source>
        <dbReference type="SMART" id="SM01008"/>
    </source>
</evidence>
<dbReference type="InterPro" id="IPR037165">
    <property type="entry name" value="AldOxase/xan_DH_Mopterin-bd_sf"/>
</dbReference>
<dbReference type="InterPro" id="IPR036856">
    <property type="entry name" value="Ald_Oxase/Xan_DH_a/b_sf"/>
</dbReference>
<accession>A0A7C4LMG8</accession>
<dbReference type="InterPro" id="IPR046867">
    <property type="entry name" value="AldOxase/xan_DH_MoCoBD2"/>
</dbReference>
<proteinExistence type="predicted"/>
<keyword evidence="2" id="KW-0560">Oxidoreductase</keyword>
<keyword evidence="1" id="KW-0500">Molybdenum</keyword>
<dbReference type="PANTHER" id="PTHR11908">
    <property type="entry name" value="XANTHINE DEHYDROGENASE"/>
    <property type="match status" value="1"/>
</dbReference>
<evidence type="ECO:0000313" key="4">
    <source>
        <dbReference type="EMBL" id="HGT40652.1"/>
    </source>
</evidence>
<gene>
    <name evidence="4" type="ORF">ENS64_15520</name>
</gene>
<dbReference type="SUPFAM" id="SSF54665">
    <property type="entry name" value="CO dehydrogenase molybdoprotein N-domain-like"/>
    <property type="match status" value="1"/>
</dbReference>
<dbReference type="InterPro" id="IPR016208">
    <property type="entry name" value="Ald_Oxase/xanthine_DH-like"/>
</dbReference>
<dbReference type="GO" id="GO:0016491">
    <property type="term" value="F:oxidoreductase activity"/>
    <property type="evidence" value="ECO:0007669"/>
    <property type="project" value="UniProtKB-KW"/>
</dbReference>
<dbReference type="SMART" id="SM01008">
    <property type="entry name" value="Ald_Xan_dh_C"/>
    <property type="match status" value="1"/>
</dbReference>
<sequence length="713" mass="75655">MAERTFSWPKQGEASLLGKEVPRVYDGPLKASGHAKYANDINTPGTLFVRLLTCPHAHAKISKLNVEPAKQVNGVKAVRVLRGEGAEIRWEGELIVAVAAERPEQAEDGLRAIEVAYEVLDHFVDEADLETAKQKDATRPAGANTKGDIDAGKQQATTIHEGFYGVPTITHMCLEPHGAHCEWKGEDQLTVHLSTQNVSGTAGQFAGPLGIPEANVRILCEYIGGGFGSKFAADEWGVACAQLAKETGRPVRLMLDRATELKIAGNRPSAFAKVTVGCNAEGKITVWDSVHWGTNGGLKGGTVSQAVMPYVFDPPNRRREAIGLLCHTGPDRAWRAPNHPQGCALTDTALTDLAAKAGIDPLTFFKKNLDLTNLPHIYGPELDIAARLMDWEAKWHPPGAGKGPVKRGIGLALHTWGGGAHNAQCQLKVHPDGSIEVAMGSQDIGTGTRTAIGIVAAETFGVPLTSVRVHIGSNQYPKAGPSGGSTTIGGVAGPVRRAGQTALWKIFDLVAAKYDVSADSLVAKDQKIWSNNKEVCTWKQAAALVGPMPLEVLGEGAKQDGLTSAQVGGVQMAEVAVDTETGVVRMIKMVAVQDMGLIVDRLTAKSQILGAMIMGIAYSLTEERIMDNKTGRFINADLANYKLPRIGDIGELVVELYEPADQYSRGVIGLGEPPVISPGAAISNAVANALGVRVPVLPLTPKRVLDALKGAKA</sequence>
<feature type="domain" description="Aldehyde oxidase/xanthine dehydrogenase a/b hammerhead" evidence="3">
    <location>
        <begin position="32"/>
        <end position="121"/>
    </location>
</feature>
<dbReference type="InterPro" id="IPR000674">
    <property type="entry name" value="Ald_Oxase/Xan_DH_a/b"/>
</dbReference>
<name>A0A7C4LMG8_9PLAN</name>